<accession>A0A067SQP2</accession>
<dbReference type="PANTHER" id="PTHR39608">
    <property type="entry name" value="INTEGRAL MEMBRANE PROTEIN (AFU_ORTHOLOGUE AFUA_5G08640)"/>
    <property type="match status" value="1"/>
</dbReference>
<protein>
    <recommendedName>
        <fullName evidence="4">MARVEL domain-containing protein</fullName>
    </recommendedName>
</protein>
<dbReference type="PANTHER" id="PTHR39608:SF1">
    <property type="entry name" value="INTEGRAL MEMBRANE PROTEIN (AFU_ORTHOLOGUE AFUA_5G08640)"/>
    <property type="match status" value="1"/>
</dbReference>
<dbReference type="AlphaFoldDB" id="A0A067SQP2"/>
<proteinExistence type="predicted"/>
<organism evidence="2 3">
    <name type="scientific">Galerina marginata (strain CBS 339.88)</name>
    <dbReference type="NCBI Taxonomy" id="685588"/>
    <lineage>
        <taxon>Eukaryota</taxon>
        <taxon>Fungi</taxon>
        <taxon>Dikarya</taxon>
        <taxon>Basidiomycota</taxon>
        <taxon>Agaricomycotina</taxon>
        <taxon>Agaricomycetes</taxon>
        <taxon>Agaricomycetidae</taxon>
        <taxon>Agaricales</taxon>
        <taxon>Agaricineae</taxon>
        <taxon>Strophariaceae</taxon>
        <taxon>Galerina</taxon>
    </lineage>
</organism>
<keyword evidence="3" id="KW-1185">Reference proteome</keyword>
<keyword evidence="1" id="KW-0812">Transmembrane</keyword>
<name>A0A067SQP2_GALM3</name>
<dbReference type="Proteomes" id="UP000027222">
    <property type="component" value="Unassembled WGS sequence"/>
</dbReference>
<evidence type="ECO:0000313" key="2">
    <source>
        <dbReference type="EMBL" id="KDR72357.1"/>
    </source>
</evidence>
<feature type="transmembrane region" description="Helical" evidence="1">
    <location>
        <begin position="99"/>
        <end position="122"/>
    </location>
</feature>
<dbReference type="HOGENOM" id="CLU_1475275_0_0_1"/>
<dbReference type="STRING" id="685588.A0A067SQP2"/>
<feature type="transmembrane region" description="Helical" evidence="1">
    <location>
        <begin position="30"/>
        <end position="48"/>
    </location>
</feature>
<reference evidence="3" key="1">
    <citation type="journal article" date="2014" name="Proc. Natl. Acad. Sci. U.S.A.">
        <title>Extensive sampling of basidiomycete genomes demonstrates inadequacy of the white-rot/brown-rot paradigm for wood decay fungi.</title>
        <authorList>
            <person name="Riley R."/>
            <person name="Salamov A.A."/>
            <person name="Brown D.W."/>
            <person name="Nagy L.G."/>
            <person name="Floudas D."/>
            <person name="Held B.W."/>
            <person name="Levasseur A."/>
            <person name="Lombard V."/>
            <person name="Morin E."/>
            <person name="Otillar R."/>
            <person name="Lindquist E.A."/>
            <person name="Sun H."/>
            <person name="LaButti K.M."/>
            <person name="Schmutz J."/>
            <person name="Jabbour D."/>
            <person name="Luo H."/>
            <person name="Baker S.E."/>
            <person name="Pisabarro A.G."/>
            <person name="Walton J.D."/>
            <person name="Blanchette R.A."/>
            <person name="Henrissat B."/>
            <person name="Martin F."/>
            <person name="Cullen D."/>
            <person name="Hibbett D.S."/>
            <person name="Grigoriev I.V."/>
        </authorList>
    </citation>
    <scope>NUCLEOTIDE SEQUENCE [LARGE SCALE GENOMIC DNA]</scope>
    <source>
        <strain evidence="3">CBS 339.88</strain>
    </source>
</reference>
<gene>
    <name evidence="2" type="ORF">GALMADRAFT_143199</name>
</gene>
<feature type="transmembrane region" description="Helical" evidence="1">
    <location>
        <begin position="68"/>
        <end position="87"/>
    </location>
</feature>
<evidence type="ECO:0008006" key="4">
    <source>
        <dbReference type="Google" id="ProtNLM"/>
    </source>
</evidence>
<keyword evidence="1" id="KW-1133">Transmembrane helix</keyword>
<feature type="transmembrane region" description="Helical" evidence="1">
    <location>
        <begin position="142"/>
        <end position="163"/>
    </location>
</feature>
<sequence>MFRNRNQNGGPATTSNNDTLAGHRHRVARIVLSSLLLASALILLGLTARRIHFTRTFLGGSEGIVIELLITSIITILISILLILSLVRTSNIGFMRKFIELGFLLLIWLMSLVGAAIASHHWSENNECGGFFVFNECRLVQAIQAFSWIVLVLTSILVILRLVNWRRDNENPSPGYYNGQGKHATGAIPASNTGAVV</sequence>
<evidence type="ECO:0000256" key="1">
    <source>
        <dbReference type="SAM" id="Phobius"/>
    </source>
</evidence>
<keyword evidence="1" id="KW-0472">Membrane</keyword>
<evidence type="ECO:0000313" key="3">
    <source>
        <dbReference type="Proteomes" id="UP000027222"/>
    </source>
</evidence>
<dbReference type="OrthoDB" id="3227739at2759"/>
<dbReference type="EMBL" id="KL142389">
    <property type="protein sequence ID" value="KDR72357.1"/>
    <property type="molecule type" value="Genomic_DNA"/>
</dbReference>